<dbReference type="Proteomes" id="UP000316988">
    <property type="component" value="Unassembled WGS sequence"/>
</dbReference>
<proteinExistence type="predicted"/>
<keyword evidence="1" id="KW-0812">Transmembrane</keyword>
<dbReference type="RefSeq" id="WP_143913310.1">
    <property type="nucleotide sequence ID" value="NZ_VLNT01000007.1"/>
</dbReference>
<organism evidence="2 3">
    <name type="scientific">Aeromicrobium piscarium</name>
    <dbReference type="NCBI Taxonomy" id="2590901"/>
    <lineage>
        <taxon>Bacteria</taxon>
        <taxon>Bacillati</taxon>
        <taxon>Actinomycetota</taxon>
        <taxon>Actinomycetes</taxon>
        <taxon>Propionibacteriales</taxon>
        <taxon>Nocardioidaceae</taxon>
        <taxon>Aeromicrobium</taxon>
    </lineage>
</organism>
<dbReference type="EMBL" id="VLNT01000007">
    <property type="protein sequence ID" value="TSD62712.1"/>
    <property type="molecule type" value="Genomic_DNA"/>
</dbReference>
<keyword evidence="1" id="KW-0472">Membrane</keyword>
<evidence type="ECO:0000256" key="1">
    <source>
        <dbReference type="SAM" id="Phobius"/>
    </source>
</evidence>
<protein>
    <submittedName>
        <fullName evidence="2">NAD(P)(+) transhydrogenase (Re/Si-specific) subunit beta</fullName>
    </submittedName>
</protein>
<name>A0A554S8R2_9ACTN</name>
<feature type="transmembrane region" description="Helical" evidence="1">
    <location>
        <begin position="6"/>
        <end position="36"/>
    </location>
</feature>
<dbReference type="AlphaFoldDB" id="A0A554S8R2"/>
<evidence type="ECO:0000313" key="3">
    <source>
        <dbReference type="Proteomes" id="UP000316988"/>
    </source>
</evidence>
<gene>
    <name evidence="2" type="ORF">FNM00_10030</name>
</gene>
<keyword evidence="1" id="KW-1133">Transmembrane helix</keyword>
<sequence length="50" mass="4857">MIGAGIGVGVAIGVALWLITDSAVWIGAGIAIGVAIGAGFDQRSSKDGED</sequence>
<accession>A0A554S8R2</accession>
<comment type="caution">
    <text evidence="2">The sequence shown here is derived from an EMBL/GenBank/DDBJ whole genome shotgun (WGS) entry which is preliminary data.</text>
</comment>
<reference evidence="2 3" key="1">
    <citation type="submission" date="2019-07" db="EMBL/GenBank/DDBJ databases">
        <authorList>
            <person name="Zhao L.H."/>
        </authorList>
    </citation>
    <scope>NUCLEOTIDE SEQUENCE [LARGE SCALE GENOMIC DNA]</scope>
    <source>
        <strain evidence="2 3">Co35</strain>
    </source>
</reference>
<evidence type="ECO:0000313" key="2">
    <source>
        <dbReference type="EMBL" id="TSD62712.1"/>
    </source>
</evidence>
<keyword evidence="3" id="KW-1185">Reference proteome</keyword>